<dbReference type="GO" id="GO:0005886">
    <property type="term" value="C:plasma membrane"/>
    <property type="evidence" value="ECO:0007669"/>
    <property type="project" value="UniProtKB-SubCell"/>
</dbReference>
<comment type="subcellular location">
    <subcellularLocation>
        <location evidence="1">Cell membrane</location>
        <topology evidence="1">Peripheral membrane protein</topology>
        <orientation evidence="1">Cytoplasmic side</orientation>
    </subcellularLocation>
</comment>
<dbReference type="InterPro" id="IPR050763">
    <property type="entry name" value="ABC_transporter_ATP-binding"/>
</dbReference>
<evidence type="ECO:0000256" key="4">
    <source>
        <dbReference type="ARBA" id="ARBA00022741"/>
    </source>
</evidence>
<dbReference type="SUPFAM" id="SSF52540">
    <property type="entry name" value="P-loop containing nucleoside triphosphate hydrolases"/>
    <property type="match status" value="1"/>
</dbReference>
<feature type="domain" description="ABC transporter" evidence="9">
    <location>
        <begin position="2"/>
        <end position="232"/>
    </location>
</feature>
<evidence type="ECO:0000256" key="1">
    <source>
        <dbReference type="ARBA" id="ARBA00004413"/>
    </source>
</evidence>
<dbReference type="InterPro" id="IPR025302">
    <property type="entry name" value="DrrA1/2-like_C"/>
</dbReference>
<evidence type="ECO:0000259" key="9">
    <source>
        <dbReference type="PROSITE" id="PS50893"/>
    </source>
</evidence>
<evidence type="ECO:0000256" key="7">
    <source>
        <dbReference type="ARBA" id="ARBA00023136"/>
    </source>
</evidence>
<dbReference type="GO" id="GO:0016887">
    <property type="term" value="F:ATP hydrolysis activity"/>
    <property type="evidence" value="ECO:0007669"/>
    <property type="project" value="InterPro"/>
</dbReference>
<comment type="similarity">
    <text evidence="8">Belongs to the ABC transporter superfamily. Drug exporter-1 (DrugE1) (TC 3.A.1.105) family.</text>
</comment>
<evidence type="ECO:0000256" key="8">
    <source>
        <dbReference type="ARBA" id="ARBA00049985"/>
    </source>
</evidence>
<dbReference type="FunFam" id="3.40.50.300:FF:000589">
    <property type="entry name" value="ABC transporter, ATP-binding subunit"/>
    <property type="match status" value="1"/>
</dbReference>
<evidence type="ECO:0000256" key="6">
    <source>
        <dbReference type="ARBA" id="ARBA00022967"/>
    </source>
</evidence>
<dbReference type="PROSITE" id="PS00211">
    <property type="entry name" value="ABC_TRANSPORTER_1"/>
    <property type="match status" value="1"/>
</dbReference>
<dbReference type="Proteomes" id="UP000176233">
    <property type="component" value="Unassembled WGS sequence"/>
</dbReference>
<accession>A0A1F5NR56</accession>
<dbReference type="AlphaFoldDB" id="A0A1F5NR56"/>
<dbReference type="Gene3D" id="3.40.50.300">
    <property type="entry name" value="P-loop containing nucleotide triphosphate hydrolases"/>
    <property type="match status" value="1"/>
</dbReference>
<keyword evidence="2" id="KW-0813">Transport</keyword>
<keyword evidence="5 10" id="KW-0067">ATP-binding</keyword>
<proteinExistence type="inferred from homology"/>
<dbReference type="PROSITE" id="PS50893">
    <property type="entry name" value="ABC_TRANSPORTER_2"/>
    <property type="match status" value="1"/>
</dbReference>
<keyword evidence="7" id="KW-0472">Membrane</keyword>
<keyword evidence="3" id="KW-1003">Cell membrane</keyword>
<dbReference type="InterPro" id="IPR003439">
    <property type="entry name" value="ABC_transporter-like_ATP-bd"/>
</dbReference>
<evidence type="ECO:0000313" key="10">
    <source>
        <dbReference type="EMBL" id="OGE80032.1"/>
    </source>
</evidence>
<evidence type="ECO:0000313" key="11">
    <source>
        <dbReference type="Proteomes" id="UP000176233"/>
    </source>
</evidence>
<name>A0A1F5NR56_9BACT</name>
<dbReference type="InterPro" id="IPR003593">
    <property type="entry name" value="AAA+_ATPase"/>
</dbReference>
<evidence type="ECO:0000256" key="2">
    <source>
        <dbReference type="ARBA" id="ARBA00022448"/>
    </source>
</evidence>
<keyword evidence="4" id="KW-0547">Nucleotide-binding</keyword>
<evidence type="ECO:0000256" key="3">
    <source>
        <dbReference type="ARBA" id="ARBA00022475"/>
    </source>
</evidence>
<dbReference type="GO" id="GO:0043215">
    <property type="term" value="P:daunorubicin transport"/>
    <property type="evidence" value="ECO:0007669"/>
    <property type="project" value="InterPro"/>
</dbReference>
<reference evidence="10 11" key="1">
    <citation type="journal article" date="2016" name="Nat. Commun.">
        <title>Thousands of microbial genomes shed light on interconnected biogeochemical processes in an aquifer system.</title>
        <authorList>
            <person name="Anantharaman K."/>
            <person name="Brown C.T."/>
            <person name="Hug L.A."/>
            <person name="Sharon I."/>
            <person name="Castelle C.J."/>
            <person name="Probst A.J."/>
            <person name="Thomas B.C."/>
            <person name="Singh A."/>
            <person name="Wilkins M.J."/>
            <person name="Karaoz U."/>
            <person name="Brodie E.L."/>
            <person name="Williams K.H."/>
            <person name="Hubbard S.S."/>
            <person name="Banfield J.F."/>
        </authorList>
    </citation>
    <scope>NUCLEOTIDE SEQUENCE [LARGE SCALE GENOMIC DNA]</scope>
</reference>
<evidence type="ECO:0000256" key="5">
    <source>
        <dbReference type="ARBA" id="ARBA00022840"/>
    </source>
</evidence>
<dbReference type="Pfam" id="PF00005">
    <property type="entry name" value="ABC_tran"/>
    <property type="match status" value="1"/>
</dbReference>
<dbReference type="NCBIfam" id="TIGR01188">
    <property type="entry name" value="drrA"/>
    <property type="match status" value="1"/>
</dbReference>
<keyword evidence="6" id="KW-1278">Translocase</keyword>
<dbReference type="SMART" id="SM00382">
    <property type="entry name" value="AAA"/>
    <property type="match status" value="1"/>
</dbReference>
<dbReference type="InterPro" id="IPR027417">
    <property type="entry name" value="P-loop_NTPase"/>
</dbReference>
<dbReference type="GO" id="GO:1900753">
    <property type="term" value="P:doxorubicin transport"/>
    <property type="evidence" value="ECO:0007669"/>
    <property type="project" value="InterPro"/>
</dbReference>
<organism evidence="10 11">
    <name type="scientific">Candidatus Doudnabacteria bacterium RIFCSPHIGHO2_01_FULL_45_18</name>
    <dbReference type="NCBI Taxonomy" id="1817823"/>
    <lineage>
        <taxon>Bacteria</taxon>
        <taxon>Candidatus Doudnaibacteriota</taxon>
    </lineage>
</organism>
<dbReference type="InterPro" id="IPR005894">
    <property type="entry name" value="DrrA"/>
</dbReference>
<dbReference type="PANTHER" id="PTHR42711:SF19">
    <property type="entry name" value="DOXORUBICIN RESISTANCE ATP-BINDING PROTEIN DRRA"/>
    <property type="match status" value="1"/>
</dbReference>
<dbReference type="InterPro" id="IPR017871">
    <property type="entry name" value="ABC_transporter-like_CS"/>
</dbReference>
<protein>
    <submittedName>
        <fullName evidence="10">Daunorubicin/doxorubicin resistance ABC transporter ATP-binding protein DrrA</fullName>
    </submittedName>
</protein>
<sequence length="310" mass="33709">MILVENLSKSYGQVKALDNISLKIHRGQVTALLGPNGAGKTTLIRILTTLLLPTSGQVTVAGLDVIRDAQKLRGIIGLAGQYAAVDETLTGRENLEMFGRLYHLTRTAAKARAIELLHQFNLEDAADRILKTYSGGMRRRLDLAASLVIRPQVLFLDEPTSGLDPRSRFALWNVIRDLVANGTTVLLTTQYMEEADQLADKIFVMDRGHIITIGTSDELKNQVGGDILELHLVNHADAARAAVAIRQFGTEEAHADPATGIVTVPVRGGSAVLVDAVRQLDTLGLKVLDIILRRPSLDDVFMKLTGHATE</sequence>
<dbReference type="PANTHER" id="PTHR42711">
    <property type="entry name" value="ABC TRANSPORTER ATP-BINDING PROTEIN"/>
    <property type="match status" value="1"/>
</dbReference>
<dbReference type="Pfam" id="PF13732">
    <property type="entry name" value="DrrA1-3_C"/>
    <property type="match status" value="1"/>
</dbReference>
<dbReference type="EMBL" id="MFEJ01000023">
    <property type="protein sequence ID" value="OGE80032.1"/>
    <property type="molecule type" value="Genomic_DNA"/>
</dbReference>
<comment type="caution">
    <text evidence="10">The sequence shown here is derived from an EMBL/GenBank/DDBJ whole genome shotgun (WGS) entry which is preliminary data.</text>
</comment>
<gene>
    <name evidence="10" type="ORF">A2660_02810</name>
</gene>
<dbReference type="GO" id="GO:0005524">
    <property type="term" value="F:ATP binding"/>
    <property type="evidence" value="ECO:0007669"/>
    <property type="project" value="UniProtKB-KW"/>
</dbReference>